<dbReference type="PROSITE" id="PS51802">
    <property type="entry name" value="ZF_CCHHC"/>
    <property type="match status" value="1"/>
</dbReference>
<dbReference type="STRING" id="102285.A0A0R3T7U8"/>
<feature type="compositionally biased region" description="Basic residues" evidence="10">
    <location>
        <begin position="163"/>
        <end position="172"/>
    </location>
</feature>
<feature type="region of interest" description="Disordered" evidence="10">
    <location>
        <begin position="123"/>
        <end position="196"/>
    </location>
</feature>
<sequence>MEILGSHNYFMLSASDPNLDYMRSEFKSLEEPSLMQVGNTLATGDNSVHRSAFKVPSKLTQPNQMCSEVDQKIVPGVCPYATEDWNLKNGLLSFNPFDDLQELPIDLSLSKLKKDEVPNNQCNSEGAGTFPEDLTFQTPASSLSTASASSMHSPAKGPSTAKISRRQGRKLLRCPVPGCDGRSHSSGNYASHRSVSGCPKADKAMVQAFHVEQKCPTPGCDGSGHRTHNYTSHRTLSGCPLRGHSQGPKRQQQILAIRSQQQAQAQAQLNSLSLSRLQAFSALHKMARMESPIVGVWETSWKLKADSW</sequence>
<dbReference type="GO" id="GO:0007399">
    <property type="term" value="P:nervous system development"/>
    <property type="evidence" value="ECO:0007669"/>
    <property type="project" value="UniProtKB-KW"/>
</dbReference>
<evidence type="ECO:0000313" key="11">
    <source>
        <dbReference type="EMBL" id="VDN98994.1"/>
    </source>
</evidence>
<dbReference type="FunFam" id="4.10.320.30:FF:000001">
    <property type="entry name" value="Myelin transcription factor 1-like, a"/>
    <property type="match status" value="2"/>
</dbReference>
<evidence type="ECO:0000256" key="2">
    <source>
        <dbReference type="ARBA" id="ARBA00010194"/>
    </source>
</evidence>
<feature type="region of interest" description="Disordered" evidence="10">
    <location>
        <begin position="231"/>
        <end position="251"/>
    </location>
</feature>
<dbReference type="GO" id="GO:0005634">
    <property type="term" value="C:nucleus"/>
    <property type="evidence" value="ECO:0007669"/>
    <property type="project" value="UniProtKB-SubCell"/>
</dbReference>
<dbReference type="Proteomes" id="UP000278807">
    <property type="component" value="Unassembled WGS sequence"/>
</dbReference>
<comment type="subcellular location">
    <subcellularLocation>
        <location evidence="1">Nucleus</location>
    </subcellularLocation>
</comment>
<evidence type="ECO:0000256" key="3">
    <source>
        <dbReference type="ARBA" id="ARBA00022723"/>
    </source>
</evidence>
<feature type="compositionally biased region" description="Low complexity" evidence="10">
    <location>
        <begin position="140"/>
        <end position="155"/>
    </location>
</feature>
<dbReference type="GO" id="GO:0000978">
    <property type="term" value="F:RNA polymerase II cis-regulatory region sequence-specific DNA binding"/>
    <property type="evidence" value="ECO:0007669"/>
    <property type="project" value="TreeGrafter"/>
</dbReference>
<evidence type="ECO:0000256" key="8">
    <source>
        <dbReference type="ARBA" id="ARBA00023163"/>
    </source>
</evidence>
<keyword evidence="5" id="KW-0863">Zinc-finger</keyword>
<gene>
    <name evidence="11" type="ORF">HNAJ_LOCUS3135</name>
</gene>
<evidence type="ECO:0000256" key="10">
    <source>
        <dbReference type="SAM" id="MobiDB-lite"/>
    </source>
</evidence>
<dbReference type="OrthoDB" id="10069059at2759"/>
<evidence type="ECO:0000313" key="12">
    <source>
        <dbReference type="Proteomes" id="UP000278807"/>
    </source>
</evidence>
<dbReference type="GO" id="GO:0000981">
    <property type="term" value="F:DNA-binding transcription factor activity, RNA polymerase II-specific"/>
    <property type="evidence" value="ECO:0007669"/>
    <property type="project" value="TreeGrafter"/>
</dbReference>
<dbReference type="SUPFAM" id="SSF103637">
    <property type="entry name" value="CCHHC domain"/>
    <property type="match status" value="2"/>
</dbReference>
<evidence type="ECO:0000256" key="4">
    <source>
        <dbReference type="ARBA" id="ARBA00022737"/>
    </source>
</evidence>
<keyword evidence="3" id="KW-0479">Metal-binding</keyword>
<protein>
    <submittedName>
        <fullName evidence="13">MYT1 domain-containing protein</fullName>
    </submittedName>
</protein>
<name>A0A0R3T7U8_RODNA</name>
<dbReference type="EMBL" id="UZAE01001739">
    <property type="protein sequence ID" value="VDN98994.1"/>
    <property type="molecule type" value="Genomic_DNA"/>
</dbReference>
<dbReference type="AlphaFoldDB" id="A0A0R3T7U8"/>
<accession>A0A0R3T7U8</accession>
<keyword evidence="6" id="KW-0862">Zinc</keyword>
<dbReference type="PANTHER" id="PTHR10816:SF15">
    <property type="entry name" value="MYELIN TRANSCRIPTION FACTOR 1-LIKE PROTEIN"/>
    <property type="match status" value="1"/>
</dbReference>
<reference evidence="13" key="1">
    <citation type="submission" date="2017-02" db="UniProtKB">
        <authorList>
            <consortium name="WormBaseParasite"/>
        </authorList>
    </citation>
    <scope>IDENTIFICATION</scope>
</reference>
<keyword evidence="4" id="KW-0677">Repeat</keyword>
<dbReference type="GO" id="GO:0008270">
    <property type="term" value="F:zinc ion binding"/>
    <property type="evidence" value="ECO:0007669"/>
    <property type="project" value="UniProtKB-KW"/>
</dbReference>
<organism evidence="13">
    <name type="scientific">Rodentolepis nana</name>
    <name type="common">Dwarf tapeworm</name>
    <name type="synonym">Hymenolepis nana</name>
    <dbReference type="NCBI Taxonomy" id="102285"/>
    <lineage>
        <taxon>Eukaryota</taxon>
        <taxon>Metazoa</taxon>
        <taxon>Spiralia</taxon>
        <taxon>Lophotrochozoa</taxon>
        <taxon>Platyhelminthes</taxon>
        <taxon>Cestoda</taxon>
        <taxon>Eucestoda</taxon>
        <taxon>Cyclophyllidea</taxon>
        <taxon>Hymenolepididae</taxon>
        <taxon>Rodentolepis</taxon>
    </lineage>
</organism>
<keyword evidence="9" id="KW-0539">Nucleus</keyword>
<reference evidence="11 12" key="2">
    <citation type="submission" date="2018-11" db="EMBL/GenBank/DDBJ databases">
        <authorList>
            <consortium name="Pathogen Informatics"/>
        </authorList>
    </citation>
    <scope>NUCLEOTIDE SEQUENCE [LARGE SCALE GENOMIC DNA]</scope>
</reference>
<evidence type="ECO:0000256" key="5">
    <source>
        <dbReference type="ARBA" id="ARBA00022771"/>
    </source>
</evidence>
<keyword evidence="8" id="KW-0804">Transcription</keyword>
<evidence type="ECO:0000313" key="13">
    <source>
        <dbReference type="WBParaSite" id="HNAJ_0000313601-mRNA-1"/>
    </source>
</evidence>
<keyword evidence="12" id="KW-1185">Reference proteome</keyword>
<dbReference type="InterPro" id="IPR036060">
    <property type="entry name" value="Znf_C2H2C_sf"/>
</dbReference>
<evidence type="ECO:0000256" key="7">
    <source>
        <dbReference type="ARBA" id="ARBA00023015"/>
    </source>
</evidence>
<evidence type="ECO:0000256" key="6">
    <source>
        <dbReference type="ARBA" id="ARBA00022833"/>
    </source>
</evidence>
<keyword evidence="7" id="KW-0805">Transcription regulation</keyword>
<dbReference type="Gene3D" id="4.10.320.30">
    <property type="match status" value="2"/>
</dbReference>
<evidence type="ECO:0000256" key="9">
    <source>
        <dbReference type="ARBA" id="ARBA00023242"/>
    </source>
</evidence>
<comment type="similarity">
    <text evidence="2">Belongs to the MYT1 family.</text>
</comment>
<evidence type="ECO:0000256" key="1">
    <source>
        <dbReference type="ARBA" id="ARBA00004123"/>
    </source>
</evidence>
<dbReference type="WBParaSite" id="HNAJ_0000313601-mRNA-1">
    <property type="protein sequence ID" value="HNAJ_0000313601-mRNA-1"/>
    <property type="gene ID" value="HNAJ_0000313601"/>
</dbReference>
<dbReference type="PANTHER" id="PTHR10816">
    <property type="entry name" value="MYELIN TRANSCRIPTION FACTOR 1-RELATED"/>
    <property type="match status" value="1"/>
</dbReference>
<feature type="compositionally biased region" description="Polar residues" evidence="10">
    <location>
        <begin position="184"/>
        <end position="194"/>
    </location>
</feature>
<proteinExistence type="inferred from homology"/>
<dbReference type="InterPro" id="IPR002515">
    <property type="entry name" value="Znf_C2H2C"/>
</dbReference>
<dbReference type="Pfam" id="PF01530">
    <property type="entry name" value="zf-C2HC"/>
    <property type="match status" value="2"/>
</dbReference>